<evidence type="ECO:0000313" key="3">
    <source>
        <dbReference type="Proteomes" id="UP000202434"/>
    </source>
</evidence>
<dbReference type="InterPro" id="IPR055688">
    <property type="entry name" value="LtfC/p132/Gp6_b-sand"/>
</dbReference>
<protein>
    <recommendedName>
        <fullName evidence="1">LtfC/p132/Gp6 beta-sandwich domain-containing protein</fullName>
    </recommendedName>
</protein>
<sequence>MTCAIGDPAGTENVYLKLGSRFKQPFEFYETNGQPWTLAAGSAVTLVFGDPLDPIETWAAVIDGHVATFSRTVAQVAAVRNTIKAGTAARILMITPPATEPDVKLVGSVIWQ</sequence>
<dbReference type="OrthoDB" id="35326at10239"/>
<feature type="domain" description="LtfC/p132/Gp6 beta-sandwich" evidence="1">
    <location>
        <begin position="10"/>
        <end position="112"/>
    </location>
</feature>
<dbReference type="RefSeq" id="YP_009188403.1">
    <property type="nucleotide sequence ID" value="NC_028665.1"/>
</dbReference>
<reference evidence="2 3" key="1">
    <citation type="journal article" date="2015" name="PLoS ONE">
        <title>Lysis to Kill: Evaluation of the Lytic Abilities, and Genomics of Nine Bacteriophages Infective for Gordonia spp. and Their Potential Use in Activated Sludge Foam Biocontrol.</title>
        <authorList>
            <person name="Dyson Z.A."/>
            <person name="Tucci J."/>
            <person name="Seviour R.J."/>
            <person name="Petrovski S."/>
        </authorList>
    </citation>
    <scope>NUCLEOTIDE SEQUENCE [LARGE SCALE GENOMIC DNA]</scope>
</reference>
<dbReference type="Pfam" id="PF23926">
    <property type="entry name" value="LtfC"/>
    <property type="match status" value="1"/>
</dbReference>
<gene>
    <name evidence="2" type="ORF">GTE6_35</name>
</gene>
<dbReference type="Proteomes" id="UP000202434">
    <property type="component" value="Segment"/>
</dbReference>
<evidence type="ECO:0000259" key="1">
    <source>
        <dbReference type="Pfam" id="PF23926"/>
    </source>
</evidence>
<organism evidence="2 3">
    <name type="scientific">Gordonia phage GTE6</name>
    <dbReference type="NCBI Taxonomy" id="1647474"/>
    <lineage>
        <taxon>Viruses</taxon>
        <taxon>Duplodnaviria</taxon>
        <taxon>Heunggongvirae</taxon>
        <taxon>Uroviricota</taxon>
        <taxon>Caudoviricetes</taxon>
        <taxon>Stackebrandtviridae</taxon>
        <taxon>Schenleyvirinae</taxon>
        <taxon>Dexdertvirus</taxon>
        <taxon>Dexdertvirus GTE6</taxon>
    </lineage>
</organism>
<name>A0A0K0MWQ8_9CAUD</name>
<keyword evidence="3" id="KW-1185">Reference proteome</keyword>
<dbReference type="KEGG" id="vg:26516819"/>
<dbReference type="EMBL" id="KR053200">
    <property type="protein sequence ID" value="AKI28677.1"/>
    <property type="molecule type" value="Genomic_DNA"/>
</dbReference>
<dbReference type="GeneID" id="26516819"/>
<proteinExistence type="predicted"/>
<evidence type="ECO:0000313" key="2">
    <source>
        <dbReference type="EMBL" id="AKI28677.1"/>
    </source>
</evidence>
<accession>A0A0K0MWQ8</accession>